<evidence type="ECO:0000313" key="1">
    <source>
        <dbReference type="EMBL" id="AIZ48701.1"/>
    </source>
</evidence>
<name>A0A0A7KTK1_9ABAC</name>
<sequence>MNVNLYCPHDNDENIITFSMLNTINSFSIFVFQMGAASPMPAASKLVSGYEKGLRNVCMKLECVSSYDRHAYLISCVRSPHVLLKLMAHSKFTRPVAPVIVKCNNNGETQVWHVLGVCRGKEVASIARIRGVTVCENGIETYINKELIALTGNIPSAFVAALTRNAPKMQDVEVIKLIYPAVHINDEDVVVDFK</sequence>
<dbReference type="Proteomes" id="UP000202327">
    <property type="component" value="Segment"/>
</dbReference>
<dbReference type="KEGG" id="vg:22619734"/>
<keyword evidence="2" id="KW-1185">Reference proteome</keyword>
<reference evidence="1 2" key="1">
    <citation type="journal article" date="2015" name="Virus Genes">
        <title>The genome sequence of Agrotis segetum nucleopolyhedrovirus B (AgseNPV-B) reveals a new baculovirus species within the Agrotis baculovirus complex.</title>
        <authorList>
            <person name="Wennmann J.T."/>
            <person name="Gueli Alletti G."/>
            <person name="Jehle J.A."/>
        </authorList>
    </citation>
    <scope>NUCLEOTIDE SEQUENCE [LARGE SCALE GENOMIC DNA]</scope>
    <source>
        <strain evidence="1">English</strain>
    </source>
</reference>
<dbReference type="InterPro" id="IPR009235">
    <property type="entry name" value="AcMNPV_Orf146"/>
</dbReference>
<dbReference type="Pfam" id="PF05959">
    <property type="entry name" value="DUF884"/>
    <property type="match status" value="1"/>
</dbReference>
<organism evidence="1 2">
    <name type="scientific">Agrotis segetum nucleopolyhedrovirus B</name>
    <dbReference type="NCBI Taxonomy" id="1580580"/>
    <lineage>
        <taxon>Viruses</taxon>
        <taxon>Viruses incertae sedis</taxon>
        <taxon>Naldaviricetes</taxon>
        <taxon>Lefavirales</taxon>
        <taxon>Baculoviridae</taxon>
        <taxon>Alphabaculovirus</taxon>
        <taxon>Alphabaculovirus alteragsegetum</taxon>
    </lineage>
</organism>
<proteinExistence type="predicted"/>
<protein>
    <submittedName>
        <fullName evidence="1">Asb144</fullName>
    </submittedName>
</protein>
<dbReference type="GeneID" id="22619734"/>
<evidence type="ECO:0000313" key="2">
    <source>
        <dbReference type="Proteomes" id="UP000202327"/>
    </source>
</evidence>
<accession>A0A0A7KTK1</accession>
<dbReference type="RefSeq" id="YP_009112705.1">
    <property type="nucleotide sequence ID" value="NC_025960.1"/>
</dbReference>
<dbReference type="OrthoDB" id="10040at10239"/>
<dbReference type="EMBL" id="KM102981">
    <property type="protein sequence ID" value="AIZ48701.1"/>
    <property type="molecule type" value="Genomic_DNA"/>
</dbReference>